<evidence type="ECO:0000313" key="1">
    <source>
        <dbReference type="EMBL" id="MFI7869659.1"/>
    </source>
</evidence>
<keyword evidence="2" id="KW-1185">Reference proteome</keyword>
<proteinExistence type="predicted"/>
<gene>
    <name evidence="1" type="ORF">AB4829_03495</name>
</gene>
<sequence length="54" mass="6054">MDPAAAERVRAVFGPYHQLLTESLADHSPDEIALIAGWLDRAVEPTRRYVEESC</sequence>
<name>A0ABW8B3X2_9ACTN</name>
<evidence type="ECO:0000313" key="2">
    <source>
        <dbReference type="Proteomes" id="UP001614264"/>
    </source>
</evidence>
<dbReference type="EMBL" id="JBITPR010000011">
    <property type="protein sequence ID" value="MFI7869659.1"/>
    <property type="molecule type" value="Genomic_DNA"/>
</dbReference>
<organism evidence="1 2">
    <name type="scientific">Streptomyces salinarius</name>
    <dbReference type="NCBI Taxonomy" id="2762598"/>
    <lineage>
        <taxon>Bacteria</taxon>
        <taxon>Bacillati</taxon>
        <taxon>Actinomycetota</taxon>
        <taxon>Actinomycetes</taxon>
        <taxon>Kitasatosporales</taxon>
        <taxon>Streptomycetaceae</taxon>
        <taxon>Streptomyces</taxon>
    </lineage>
</organism>
<reference evidence="1 2" key="1">
    <citation type="submission" date="2024-07" db="EMBL/GenBank/DDBJ databases">
        <title>Whole genome sequencing of Prodigiosin pigment-producing Streptomyces salinarius isolated from rhizosphere soil of Arachis hypogaea.</title>
        <authorList>
            <person name="Vidhya A."/>
            <person name="Ramya S."/>
        </authorList>
    </citation>
    <scope>NUCLEOTIDE SEQUENCE [LARGE SCALE GENOMIC DNA]</scope>
    <source>
        <strain evidence="1 2">VRMG2420</strain>
    </source>
</reference>
<comment type="caution">
    <text evidence="1">The sequence shown here is derived from an EMBL/GenBank/DDBJ whole genome shotgun (WGS) entry which is preliminary data.</text>
</comment>
<accession>A0ABW8B3X2</accession>
<protein>
    <recommendedName>
        <fullName evidence="3">MarR family transcriptional regulator</fullName>
    </recommendedName>
</protein>
<dbReference type="RefSeq" id="WP_399590916.1">
    <property type="nucleotide sequence ID" value="NZ_JBITPR010000011.1"/>
</dbReference>
<evidence type="ECO:0008006" key="3">
    <source>
        <dbReference type="Google" id="ProtNLM"/>
    </source>
</evidence>
<dbReference type="Proteomes" id="UP001614264">
    <property type="component" value="Unassembled WGS sequence"/>
</dbReference>